<comment type="similarity">
    <text evidence="1">Belongs to the universal stress protein A family.</text>
</comment>
<evidence type="ECO:0000259" key="2">
    <source>
        <dbReference type="Pfam" id="PF00582"/>
    </source>
</evidence>
<evidence type="ECO:0000256" key="1">
    <source>
        <dbReference type="ARBA" id="ARBA00008791"/>
    </source>
</evidence>
<evidence type="ECO:0000313" key="3">
    <source>
        <dbReference type="EMBL" id="RDX00675.1"/>
    </source>
</evidence>
<organism evidence="3 4">
    <name type="scientific">Listeria kieliensis</name>
    <dbReference type="NCBI Taxonomy" id="1621700"/>
    <lineage>
        <taxon>Bacteria</taxon>
        <taxon>Bacillati</taxon>
        <taxon>Bacillota</taxon>
        <taxon>Bacilli</taxon>
        <taxon>Bacillales</taxon>
        <taxon>Listeriaceae</taxon>
        <taxon>Listeria</taxon>
    </lineage>
</organism>
<keyword evidence="4" id="KW-1185">Reference proteome</keyword>
<comment type="caution">
    <text evidence="3">The sequence shown here is derived from an EMBL/GenBank/DDBJ whole genome shotgun (WGS) entry which is preliminary data.</text>
</comment>
<dbReference type="PRINTS" id="PR01438">
    <property type="entry name" value="UNVRSLSTRESS"/>
</dbReference>
<dbReference type="InterPro" id="IPR006016">
    <property type="entry name" value="UspA"/>
</dbReference>
<feature type="domain" description="UspA" evidence="2">
    <location>
        <begin position="4"/>
        <end position="143"/>
    </location>
</feature>
<dbReference type="Gene3D" id="3.40.50.620">
    <property type="entry name" value="HUPs"/>
    <property type="match status" value="1"/>
</dbReference>
<accession>A0A3D8TPE8</accession>
<protein>
    <submittedName>
        <fullName evidence="3">Universal stress protein UspA</fullName>
    </submittedName>
</protein>
<dbReference type="InterPro" id="IPR006015">
    <property type="entry name" value="Universal_stress_UspA"/>
</dbReference>
<sequence>MENYQRILVAVDGSDQADRAFQKALELAGKYGAVLGIASVVDLRSFSPNISYDGSLEERAKEKARSRVAGYRDRAEAAGVKEIVTYVESGNPKTILAKEIPEEFDADLIVAGATGLNKVEKIVLGSISTYILAHSGVDTLIAR</sequence>
<evidence type="ECO:0000313" key="4">
    <source>
        <dbReference type="Proteomes" id="UP000257055"/>
    </source>
</evidence>
<gene>
    <name evidence="3" type="ORF">UR08_06715</name>
</gene>
<dbReference type="EMBL" id="LARY01000002">
    <property type="protein sequence ID" value="RDX00675.1"/>
    <property type="molecule type" value="Genomic_DNA"/>
</dbReference>
<dbReference type="AlphaFoldDB" id="A0A3D8TPE8"/>
<proteinExistence type="inferred from homology"/>
<dbReference type="RefSeq" id="WP_115752913.1">
    <property type="nucleotide sequence ID" value="NZ_LARY01000002.1"/>
</dbReference>
<name>A0A3D8TPE8_9LIST</name>
<dbReference type="PANTHER" id="PTHR46268:SF6">
    <property type="entry name" value="UNIVERSAL STRESS PROTEIN UP12"/>
    <property type="match status" value="1"/>
</dbReference>
<dbReference type="CDD" id="cd00293">
    <property type="entry name" value="USP-like"/>
    <property type="match status" value="1"/>
</dbReference>
<dbReference type="InterPro" id="IPR014729">
    <property type="entry name" value="Rossmann-like_a/b/a_fold"/>
</dbReference>
<dbReference type="PANTHER" id="PTHR46268">
    <property type="entry name" value="STRESS RESPONSE PROTEIN NHAX"/>
    <property type="match status" value="1"/>
</dbReference>
<reference evidence="4" key="1">
    <citation type="submission" date="2015-04" db="EMBL/GenBank/DDBJ databases">
        <authorList>
            <person name="Schardt J."/>
            <person name="Mueller-Herbst S."/>
            <person name="Scherer S."/>
            <person name="Huptas C."/>
        </authorList>
    </citation>
    <scope>NUCLEOTIDE SEQUENCE [LARGE SCALE GENOMIC DNA]</scope>
    <source>
        <strain evidence="4">Kiel-L1</strain>
    </source>
</reference>
<dbReference type="SUPFAM" id="SSF52402">
    <property type="entry name" value="Adenine nucleotide alpha hydrolases-like"/>
    <property type="match status" value="1"/>
</dbReference>
<dbReference type="Proteomes" id="UP000257055">
    <property type="component" value="Unassembled WGS sequence"/>
</dbReference>
<dbReference type="Pfam" id="PF00582">
    <property type="entry name" value="Usp"/>
    <property type="match status" value="1"/>
</dbReference>